<feature type="transmembrane region" description="Helical" evidence="1">
    <location>
        <begin position="105"/>
        <end position="124"/>
    </location>
</feature>
<name>A0A5J4RNC8_9ZZZZ</name>
<evidence type="ECO:0000313" key="2">
    <source>
        <dbReference type="EMBL" id="KAA6335238.1"/>
    </source>
</evidence>
<gene>
    <name evidence="2" type="ORF">EZS27_016499</name>
</gene>
<evidence type="ECO:0000256" key="1">
    <source>
        <dbReference type="SAM" id="Phobius"/>
    </source>
</evidence>
<comment type="caution">
    <text evidence="2">The sequence shown here is derived from an EMBL/GenBank/DDBJ whole genome shotgun (WGS) entry which is preliminary data.</text>
</comment>
<proteinExistence type="predicted"/>
<organism evidence="2">
    <name type="scientific">termite gut metagenome</name>
    <dbReference type="NCBI Taxonomy" id="433724"/>
    <lineage>
        <taxon>unclassified sequences</taxon>
        <taxon>metagenomes</taxon>
        <taxon>organismal metagenomes</taxon>
    </lineage>
</organism>
<keyword evidence="1" id="KW-0472">Membrane</keyword>
<dbReference type="EMBL" id="SNRY01000913">
    <property type="protein sequence ID" value="KAA6335238.1"/>
    <property type="molecule type" value="Genomic_DNA"/>
</dbReference>
<protein>
    <submittedName>
        <fullName evidence="2">Uncharacterized protein</fullName>
    </submittedName>
</protein>
<feature type="transmembrane region" description="Helical" evidence="1">
    <location>
        <begin position="77"/>
        <end position="99"/>
    </location>
</feature>
<reference evidence="2" key="1">
    <citation type="submission" date="2019-03" db="EMBL/GenBank/DDBJ databases">
        <title>Single cell metagenomics reveals metabolic interactions within the superorganism composed of flagellate Streblomastix strix and complex community of Bacteroidetes bacteria on its surface.</title>
        <authorList>
            <person name="Treitli S.C."/>
            <person name="Kolisko M."/>
            <person name="Husnik F."/>
            <person name="Keeling P."/>
            <person name="Hampl V."/>
        </authorList>
    </citation>
    <scope>NUCLEOTIDE SEQUENCE</scope>
    <source>
        <strain evidence="2">STM</strain>
    </source>
</reference>
<keyword evidence="1" id="KW-0812">Transmembrane</keyword>
<dbReference type="AlphaFoldDB" id="A0A5J4RNC8"/>
<accession>A0A5J4RNC8</accession>
<sequence>MPTTKFLLYNDPKFSKEYKMRLREQIRLDFQIVLPDENEEKADLSKTRKKIVEAVGLIKSKVGNGRLLLQFNIEYGFWRNLIGGSIFGILMSLFNIIYFFHKNNIVIGGISVFLAFSFAILLILHRPIINSFGSQYAERLFQEYLQL</sequence>
<keyword evidence="1" id="KW-1133">Transmembrane helix</keyword>